<evidence type="ECO:0000313" key="3">
    <source>
        <dbReference type="EMBL" id="GIQ65542.1"/>
    </source>
</evidence>
<sequence>MEDYEMSGYSIMIVEDETAISDLLQKTYASAGYNQVERYAKPAVALEMFKKKKYHILLADMMMPEIDGVEFLRQIREYDPLTQVIMMTAHSTLDRLLTCLELGANDCILKPLKSDDYVLEVVDDAIKKLERWRAAMKETIAIS</sequence>
<evidence type="ECO:0000313" key="4">
    <source>
        <dbReference type="Proteomes" id="UP000680304"/>
    </source>
</evidence>
<dbReference type="CDD" id="cd17574">
    <property type="entry name" value="REC_OmpR"/>
    <property type="match status" value="1"/>
</dbReference>
<feature type="modified residue" description="4-aspartylphosphate" evidence="1">
    <location>
        <position position="60"/>
    </location>
</feature>
<feature type="domain" description="Response regulatory" evidence="2">
    <location>
        <begin position="10"/>
        <end position="125"/>
    </location>
</feature>
<gene>
    <name evidence="3" type="ORF">PACILC2_41100</name>
</gene>
<name>A0ABQ4NBE2_9BACL</name>
<dbReference type="InterPro" id="IPR011006">
    <property type="entry name" value="CheY-like_superfamily"/>
</dbReference>
<protein>
    <recommendedName>
        <fullName evidence="2">Response regulatory domain-containing protein</fullName>
    </recommendedName>
</protein>
<dbReference type="PROSITE" id="PS50110">
    <property type="entry name" value="RESPONSE_REGULATORY"/>
    <property type="match status" value="1"/>
</dbReference>
<dbReference type="InterPro" id="IPR052048">
    <property type="entry name" value="ST_Response_Regulator"/>
</dbReference>
<organism evidence="3 4">
    <name type="scientific">Paenibacillus cisolokensis</name>
    <dbReference type="NCBI Taxonomy" id="1658519"/>
    <lineage>
        <taxon>Bacteria</taxon>
        <taxon>Bacillati</taxon>
        <taxon>Bacillota</taxon>
        <taxon>Bacilli</taxon>
        <taxon>Bacillales</taxon>
        <taxon>Paenibacillaceae</taxon>
        <taxon>Paenibacillus</taxon>
    </lineage>
</organism>
<dbReference type="SMART" id="SM00448">
    <property type="entry name" value="REC"/>
    <property type="match status" value="1"/>
</dbReference>
<evidence type="ECO:0000259" key="2">
    <source>
        <dbReference type="PROSITE" id="PS50110"/>
    </source>
</evidence>
<comment type="caution">
    <text evidence="3">The sequence shown here is derived from an EMBL/GenBank/DDBJ whole genome shotgun (WGS) entry which is preliminary data.</text>
</comment>
<dbReference type="PANTHER" id="PTHR43228:SF1">
    <property type="entry name" value="TWO-COMPONENT RESPONSE REGULATOR ARR22"/>
    <property type="match status" value="1"/>
</dbReference>
<dbReference type="SUPFAM" id="SSF52172">
    <property type="entry name" value="CheY-like"/>
    <property type="match status" value="1"/>
</dbReference>
<dbReference type="PANTHER" id="PTHR43228">
    <property type="entry name" value="TWO-COMPONENT RESPONSE REGULATOR"/>
    <property type="match status" value="1"/>
</dbReference>
<dbReference type="Gene3D" id="3.40.50.2300">
    <property type="match status" value="1"/>
</dbReference>
<dbReference type="Proteomes" id="UP000680304">
    <property type="component" value="Unassembled WGS sequence"/>
</dbReference>
<reference evidence="3 4" key="1">
    <citation type="submission" date="2021-04" db="EMBL/GenBank/DDBJ databases">
        <title>Draft genome sequence of Paenibacillus cisolokensis, LC2-13A.</title>
        <authorList>
            <person name="Uke A."/>
            <person name="Chhe C."/>
            <person name="Baramee S."/>
            <person name="Kosugi A."/>
        </authorList>
    </citation>
    <scope>NUCLEOTIDE SEQUENCE [LARGE SCALE GENOMIC DNA]</scope>
    <source>
        <strain evidence="3 4">LC2-13A</strain>
    </source>
</reference>
<keyword evidence="4" id="KW-1185">Reference proteome</keyword>
<keyword evidence="1" id="KW-0597">Phosphoprotein</keyword>
<evidence type="ECO:0000256" key="1">
    <source>
        <dbReference type="PROSITE-ProRule" id="PRU00169"/>
    </source>
</evidence>
<dbReference type="InterPro" id="IPR001789">
    <property type="entry name" value="Sig_transdc_resp-reg_receiver"/>
</dbReference>
<dbReference type="EMBL" id="BOVJ01000138">
    <property type="protein sequence ID" value="GIQ65542.1"/>
    <property type="molecule type" value="Genomic_DNA"/>
</dbReference>
<dbReference type="Pfam" id="PF00072">
    <property type="entry name" value="Response_reg"/>
    <property type="match status" value="1"/>
</dbReference>
<accession>A0ABQ4NBE2</accession>
<proteinExistence type="predicted"/>